<evidence type="ECO:0000256" key="1">
    <source>
        <dbReference type="SAM" id="MobiDB-lite"/>
    </source>
</evidence>
<proteinExistence type="predicted"/>
<gene>
    <name evidence="2" type="ORF">Asi03nite_59320</name>
</gene>
<dbReference type="Proteomes" id="UP000629619">
    <property type="component" value="Unassembled WGS sequence"/>
</dbReference>
<protein>
    <recommendedName>
        <fullName evidence="4">CHAT domain-containing protein</fullName>
    </recommendedName>
</protein>
<comment type="caution">
    <text evidence="2">The sequence shown here is derived from an EMBL/GenBank/DDBJ whole genome shotgun (WGS) entry which is preliminary data.</text>
</comment>
<evidence type="ECO:0000313" key="2">
    <source>
        <dbReference type="EMBL" id="GIF08394.1"/>
    </source>
</evidence>
<dbReference type="AlphaFoldDB" id="A0A919TN75"/>
<evidence type="ECO:0008006" key="4">
    <source>
        <dbReference type="Google" id="ProtNLM"/>
    </source>
</evidence>
<keyword evidence="3" id="KW-1185">Reference proteome</keyword>
<sequence length="610" mass="63496">MGALTVAGGIDELRRELAGLSGPARTGRLFELGQVLTDRYWRSGHGRPGPQPDLDEAIGALTEAYGYFADGDSLRAPLAALLGSLLAARHVAHGGPDSDRETGIERLTEALGSTLSPGQTVLSRLLLGQLHLSRALGRIRTGGILPAALRPGGGAQVEAARTAAGHFQLVLAEPELSPQVTTGAQLLLAVAEGIVEAFCGVGVNLGALTRSVQTLHRLQKQGHDLGMGSILTAGTRMARTDPLDRPVILIEAREEPAPARPTPRPRPVPPPGDPRAELRRLLGDAPHTLLDRPDVATADELVALAVTVAHHGPAGAADQLRLALALALRGRAGDGPGAADDDADARGELRGLAVEELPADDFPLLLRVARALGEDHAADRVTAALRAAGADALGIPQPDGMLLLHAATGRVALGTERTLPRRTLLVADRPPGAGVAIVSTLAGHRQLLDLAGRGRRAIVEEPVLLAGPEGAELRRCYGRGELLERATAADVLARLSATVLHLDCPAGPDGTLRLAGGTELTPEAVAAVRIRRASGVVVLPPGAAFPALADAFLTAGFTGAIGWLGVPEPAAAREIYRELHRRLGAERQPPAVAVHGVRRMFRGLVHRGVY</sequence>
<accession>A0A919TN75</accession>
<organism evidence="2 3">
    <name type="scientific">Actinoplanes siamensis</name>
    <dbReference type="NCBI Taxonomy" id="1223317"/>
    <lineage>
        <taxon>Bacteria</taxon>
        <taxon>Bacillati</taxon>
        <taxon>Actinomycetota</taxon>
        <taxon>Actinomycetes</taxon>
        <taxon>Micromonosporales</taxon>
        <taxon>Micromonosporaceae</taxon>
        <taxon>Actinoplanes</taxon>
    </lineage>
</organism>
<dbReference type="EMBL" id="BOMW01000062">
    <property type="protein sequence ID" value="GIF08394.1"/>
    <property type="molecule type" value="Genomic_DNA"/>
</dbReference>
<feature type="region of interest" description="Disordered" evidence="1">
    <location>
        <begin position="253"/>
        <end position="277"/>
    </location>
</feature>
<dbReference type="RefSeq" id="WP_203683756.1">
    <property type="nucleotide sequence ID" value="NZ_BOMW01000062.1"/>
</dbReference>
<reference evidence="2" key="1">
    <citation type="submission" date="2021-01" db="EMBL/GenBank/DDBJ databases">
        <title>Whole genome shotgun sequence of Actinoplanes siamensis NBRC 109076.</title>
        <authorList>
            <person name="Komaki H."/>
            <person name="Tamura T."/>
        </authorList>
    </citation>
    <scope>NUCLEOTIDE SEQUENCE</scope>
    <source>
        <strain evidence="2">NBRC 109076</strain>
    </source>
</reference>
<evidence type="ECO:0000313" key="3">
    <source>
        <dbReference type="Proteomes" id="UP000629619"/>
    </source>
</evidence>
<feature type="compositionally biased region" description="Pro residues" evidence="1">
    <location>
        <begin position="258"/>
        <end position="273"/>
    </location>
</feature>
<name>A0A919TN75_9ACTN</name>